<keyword evidence="9" id="KW-1185">Reference proteome</keyword>
<evidence type="ECO:0000313" key="9">
    <source>
        <dbReference type="Proteomes" id="UP001153954"/>
    </source>
</evidence>
<protein>
    <recommendedName>
        <fullName evidence="7">C2H2-type domain-containing protein</fullName>
    </recommendedName>
</protein>
<dbReference type="EMBL" id="CAKOGL010000001">
    <property type="protein sequence ID" value="CAH2083359.1"/>
    <property type="molecule type" value="Genomic_DNA"/>
</dbReference>
<dbReference type="InterPro" id="IPR036236">
    <property type="entry name" value="Znf_C2H2_sf"/>
</dbReference>
<dbReference type="Proteomes" id="UP001153954">
    <property type="component" value="Unassembled WGS sequence"/>
</dbReference>
<keyword evidence="2" id="KW-0677">Repeat</keyword>
<evidence type="ECO:0000256" key="5">
    <source>
        <dbReference type="PROSITE-ProRule" id="PRU00042"/>
    </source>
</evidence>
<evidence type="ECO:0000256" key="3">
    <source>
        <dbReference type="ARBA" id="ARBA00022771"/>
    </source>
</evidence>
<evidence type="ECO:0000256" key="2">
    <source>
        <dbReference type="ARBA" id="ARBA00022737"/>
    </source>
</evidence>
<dbReference type="GO" id="GO:0000981">
    <property type="term" value="F:DNA-binding transcription factor activity, RNA polymerase II-specific"/>
    <property type="evidence" value="ECO:0007669"/>
    <property type="project" value="TreeGrafter"/>
</dbReference>
<feature type="domain" description="C2H2-type" evidence="7">
    <location>
        <begin position="575"/>
        <end position="603"/>
    </location>
</feature>
<dbReference type="SMART" id="SM00355">
    <property type="entry name" value="ZnF_C2H2"/>
    <property type="match status" value="11"/>
</dbReference>
<dbReference type="AlphaFoldDB" id="A0AAU9TBF4"/>
<feature type="domain" description="C2H2-type" evidence="7">
    <location>
        <begin position="301"/>
        <end position="328"/>
    </location>
</feature>
<comment type="caution">
    <text evidence="8">The sequence shown here is derived from an EMBL/GenBank/DDBJ whole genome shotgun (WGS) entry which is preliminary data.</text>
</comment>
<keyword evidence="4" id="KW-0862">Zinc</keyword>
<feature type="domain" description="C2H2-type" evidence="7">
    <location>
        <begin position="607"/>
        <end position="635"/>
    </location>
</feature>
<feature type="domain" description="C2H2-type" evidence="7">
    <location>
        <begin position="540"/>
        <end position="568"/>
    </location>
</feature>
<dbReference type="PROSITE" id="PS00028">
    <property type="entry name" value="ZINC_FINGER_C2H2_1"/>
    <property type="match status" value="8"/>
</dbReference>
<evidence type="ECO:0000256" key="4">
    <source>
        <dbReference type="ARBA" id="ARBA00022833"/>
    </source>
</evidence>
<dbReference type="PANTHER" id="PTHR24409:SF295">
    <property type="entry name" value="AZ2-RELATED"/>
    <property type="match status" value="1"/>
</dbReference>
<name>A0AAU9TBF4_EUPED</name>
<evidence type="ECO:0000256" key="6">
    <source>
        <dbReference type="SAM" id="MobiDB-lite"/>
    </source>
</evidence>
<evidence type="ECO:0000256" key="1">
    <source>
        <dbReference type="ARBA" id="ARBA00022723"/>
    </source>
</evidence>
<reference evidence="8" key="1">
    <citation type="submission" date="2022-03" db="EMBL/GenBank/DDBJ databases">
        <authorList>
            <person name="Tunstrom K."/>
        </authorList>
    </citation>
    <scope>NUCLEOTIDE SEQUENCE</scope>
</reference>
<evidence type="ECO:0000313" key="8">
    <source>
        <dbReference type="EMBL" id="CAH2083359.1"/>
    </source>
</evidence>
<dbReference type="Pfam" id="PF00096">
    <property type="entry name" value="zf-C2H2"/>
    <property type="match status" value="3"/>
</dbReference>
<accession>A0AAU9TBF4</accession>
<dbReference type="GO" id="GO:0000977">
    <property type="term" value="F:RNA polymerase II transcription regulatory region sequence-specific DNA binding"/>
    <property type="evidence" value="ECO:0007669"/>
    <property type="project" value="TreeGrafter"/>
</dbReference>
<feature type="compositionally biased region" description="Basic and acidic residues" evidence="6">
    <location>
        <begin position="210"/>
        <end position="228"/>
    </location>
</feature>
<evidence type="ECO:0000259" key="7">
    <source>
        <dbReference type="PROSITE" id="PS50157"/>
    </source>
</evidence>
<keyword evidence="1" id="KW-0479">Metal-binding</keyword>
<dbReference type="PROSITE" id="PS50157">
    <property type="entry name" value="ZINC_FINGER_C2H2_2"/>
    <property type="match status" value="9"/>
</dbReference>
<dbReference type="GO" id="GO:0005634">
    <property type="term" value="C:nucleus"/>
    <property type="evidence" value="ECO:0007669"/>
    <property type="project" value="TreeGrafter"/>
</dbReference>
<dbReference type="PANTHER" id="PTHR24409">
    <property type="entry name" value="ZINC FINGER PROTEIN 142"/>
    <property type="match status" value="1"/>
</dbReference>
<dbReference type="GO" id="GO:0008270">
    <property type="term" value="F:zinc ion binding"/>
    <property type="evidence" value="ECO:0007669"/>
    <property type="project" value="UniProtKB-KW"/>
</dbReference>
<feature type="region of interest" description="Disordered" evidence="6">
    <location>
        <begin position="202"/>
        <end position="232"/>
    </location>
</feature>
<dbReference type="Gene3D" id="3.30.160.60">
    <property type="entry name" value="Classic Zinc Finger"/>
    <property type="match status" value="7"/>
</dbReference>
<feature type="domain" description="C2H2-type" evidence="7">
    <location>
        <begin position="511"/>
        <end position="534"/>
    </location>
</feature>
<keyword evidence="3 5" id="KW-0863">Zinc-finger</keyword>
<feature type="domain" description="C2H2-type" evidence="7">
    <location>
        <begin position="478"/>
        <end position="508"/>
    </location>
</feature>
<feature type="domain" description="C2H2-type" evidence="7">
    <location>
        <begin position="384"/>
        <end position="414"/>
    </location>
</feature>
<feature type="domain" description="C2H2-type" evidence="7">
    <location>
        <begin position="420"/>
        <end position="447"/>
    </location>
</feature>
<feature type="domain" description="C2H2-type" evidence="7">
    <location>
        <begin position="447"/>
        <end position="474"/>
    </location>
</feature>
<proteinExistence type="predicted"/>
<sequence length="680" mass="79569">MKEININIEGYNVNGICVGCLNYNRCMFYVDEVKECFKILANIDVPDGLTIQVCWECLAYVKNTLKFRNQILKCYDILIRYSEKHTFLNSPNDLASHAIQRLTTNVDLDNILPKKEPSVDVEAVKNEPIIEDNRKYMEIDVQTDTQADVKSETEDYNGDIYCTYNLPPKDQTEFYEDLSLKDETESDDDVILAKLKNEKVSKKKKKKDREKKEKQKKGDSDKITEAKEKKSRRLKNLPEQLVELYTMSEKEMWEVRTKDVQNEIFQKVKYRCEMCIYVFNTKKLMELHVNGKHNSKSDNDHQCDVCKAYFLTKENIRMHRKLHEAAYKCRECNLVTTLKKIMLEHECAKKLSEAGYPCPDCPDKTFSTKSKLSYHRSVTHQEKPQCDCCGKVFANKITLKYHLKILPQNKEVKPKEKLFIPCKGCGKIFHSKKSYRAHVVIHDGLTYPCPTCGKLFQWKRNLARHARNHREREAGALHRCRDCGKTFASRDCYNNHMRLSKRHAHESSYTHTCHFCGKKFASRWSMMDHIDWDHLRRIKYQCSVCFKAFKTSKIMVAHMNNIHEGKNKKEPDGKHLCDICGKYYKTVKRLKGHVWAMHTNRSVSKSFKCSLCPATFSWQTSIYKHMKMMHYSKRAKQPRGPVKKPDAYPGIEVANRMPYYHPPIATNLQTAPLINLPQNV</sequence>
<dbReference type="InterPro" id="IPR013087">
    <property type="entry name" value="Znf_C2H2_type"/>
</dbReference>
<organism evidence="8 9">
    <name type="scientific">Euphydryas editha</name>
    <name type="common">Edith's checkerspot</name>
    <dbReference type="NCBI Taxonomy" id="104508"/>
    <lineage>
        <taxon>Eukaryota</taxon>
        <taxon>Metazoa</taxon>
        <taxon>Ecdysozoa</taxon>
        <taxon>Arthropoda</taxon>
        <taxon>Hexapoda</taxon>
        <taxon>Insecta</taxon>
        <taxon>Pterygota</taxon>
        <taxon>Neoptera</taxon>
        <taxon>Endopterygota</taxon>
        <taxon>Lepidoptera</taxon>
        <taxon>Glossata</taxon>
        <taxon>Ditrysia</taxon>
        <taxon>Papilionoidea</taxon>
        <taxon>Nymphalidae</taxon>
        <taxon>Nymphalinae</taxon>
        <taxon>Euphydryas</taxon>
    </lineage>
</organism>
<dbReference type="SUPFAM" id="SSF57667">
    <property type="entry name" value="beta-beta-alpha zinc fingers"/>
    <property type="match status" value="5"/>
</dbReference>
<gene>
    <name evidence="8" type="ORF">EEDITHA_LOCUS83</name>
</gene>